<protein>
    <submittedName>
        <fullName evidence="3">Lipase</fullName>
        <ecNumber evidence="3">3.1.1.3</ecNumber>
        <ecNumber evidence="3">3.1.1.79</ecNumber>
    </submittedName>
</protein>
<reference evidence="3 4" key="1">
    <citation type="submission" date="2015-09" db="EMBL/GenBank/DDBJ databases">
        <authorList>
            <consortium name="Pathogen Informatics"/>
        </authorList>
    </citation>
    <scope>NUCLEOTIDE SEQUENCE [LARGE SCALE GENOMIC DNA]</scope>
    <source>
        <strain evidence="3 4">2789STDY5608824</strain>
    </source>
</reference>
<evidence type="ECO:0000313" key="3">
    <source>
        <dbReference type="EMBL" id="CUO04528.1"/>
    </source>
</evidence>
<organism evidence="3 4">
    <name type="scientific">Bifidobacterium adolescentis</name>
    <dbReference type="NCBI Taxonomy" id="1680"/>
    <lineage>
        <taxon>Bacteria</taxon>
        <taxon>Bacillati</taxon>
        <taxon>Actinomycetota</taxon>
        <taxon>Actinomycetes</taxon>
        <taxon>Bifidobacteriales</taxon>
        <taxon>Bifidobacteriaceae</taxon>
        <taxon>Bifidobacterium</taxon>
    </lineage>
</organism>
<gene>
    <name evidence="3" type="primary">lip2_2</name>
    <name evidence="3" type="ORF">ERS852382_01951</name>
</gene>
<dbReference type="Proteomes" id="UP000095647">
    <property type="component" value="Unassembled WGS sequence"/>
</dbReference>
<dbReference type="EMBL" id="CYYI01000011">
    <property type="protein sequence ID" value="CUO04528.1"/>
    <property type="molecule type" value="Genomic_DNA"/>
</dbReference>
<evidence type="ECO:0000256" key="1">
    <source>
        <dbReference type="ARBA" id="ARBA00022801"/>
    </source>
</evidence>
<sequence length="344" mass="38553">MFEKVLITDEERQMFPKWTVLDEDLADVDPVLAEQVLESRLEFSRGDISRTDYWHDPEGIDVIADIQYVDDGTRAHRLDLYLPHDSVVRGSKTTPVYIDIHGGGFVYGYKDLNRNFCTNLAKQGFAVFSISYRPAPETDFLGQLEDTAAAFRWIREHRDDYPVAQDQMFLTGNSAGGTLALYMTAVERSSEFAEKIGIGQSGLSVAGSALISPLTDLTSYLALCGFDAKCEFGDARLVPIIDCIAPMFFTRLFDRGAELADLKTMAEEVDFPSVFINTSSDDFIHVESLKLATALVAAGRDVELHDWHTDKGQTLGHVFPVCMSWLDESQKVLRLMRDFAYAKL</sequence>
<feature type="domain" description="Alpha/beta hydrolase fold-3" evidence="2">
    <location>
        <begin position="99"/>
        <end position="308"/>
    </location>
</feature>
<accession>A0A174BYB5</accession>
<proteinExistence type="predicted"/>
<dbReference type="InterPro" id="IPR050300">
    <property type="entry name" value="GDXG_lipolytic_enzyme"/>
</dbReference>
<dbReference type="Pfam" id="PF07859">
    <property type="entry name" value="Abhydrolase_3"/>
    <property type="match status" value="1"/>
</dbReference>
<dbReference type="InterPro" id="IPR029058">
    <property type="entry name" value="AB_hydrolase_fold"/>
</dbReference>
<dbReference type="EC" id="3.1.1.79" evidence="3"/>
<dbReference type="RefSeq" id="WP_055680735.1">
    <property type="nucleotide sequence ID" value="NZ_CYYI01000011.1"/>
</dbReference>
<dbReference type="PANTHER" id="PTHR48081">
    <property type="entry name" value="AB HYDROLASE SUPERFAMILY PROTEIN C4A8.06C"/>
    <property type="match status" value="1"/>
</dbReference>
<dbReference type="GO" id="GO:0004806">
    <property type="term" value="F:triacylglycerol lipase activity"/>
    <property type="evidence" value="ECO:0007669"/>
    <property type="project" value="UniProtKB-EC"/>
</dbReference>
<dbReference type="InterPro" id="IPR013094">
    <property type="entry name" value="AB_hydrolase_3"/>
</dbReference>
<dbReference type="Gene3D" id="3.40.50.1820">
    <property type="entry name" value="alpha/beta hydrolase"/>
    <property type="match status" value="1"/>
</dbReference>
<dbReference type="SUPFAM" id="SSF53474">
    <property type="entry name" value="alpha/beta-Hydrolases"/>
    <property type="match status" value="1"/>
</dbReference>
<dbReference type="AlphaFoldDB" id="A0A174BYB5"/>
<keyword evidence="1 3" id="KW-0378">Hydrolase</keyword>
<evidence type="ECO:0000313" key="4">
    <source>
        <dbReference type="Proteomes" id="UP000095647"/>
    </source>
</evidence>
<evidence type="ECO:0000259" key="2">
    <source>
        <dbReference type="Pfam" id="PF07859"/>
    </source>
</evidence>
<dbReference type="EC" id="3.1.1.3" evidence="3"/>
<name>A0A174BYB5_BIFAD</name>